<proteinExistence type="predicted"/>
<evidence type="ECO:0000259" key="2">
    <source>
        <dbReference type="Pfam" id="PF13635"/>
    </source>
</evidence>
<dbReference type="InterPro" id="IPR041682">
    <property type="entry name" value="AAA_14"/>
</dbReference>
<dbReference type="PANTHER" id="PTHR43566:SF2">
    <property type="entry name" value="DUF4143 DOMAIN-CONTAINING PROTEIN"/>
    <property type="match status" value="1"/>
</dbReference>
<sequence>MSHTASTSPPLIPRRVRPRVELALSDTRVVLIAGPRQAGKTTLARQFAGPDRPYLTLDDAATLGAARADPVGFIRGVKRAVIDEVQRAPELMLAIKESVDRDQEPGRFLLTGSANLVALPTIADSLAGRMEVISLLPFAQTELFRTPGRFLERIFREDIAITGEPVVGDDLVEMVLRGGYPEAIRRATAARRRAWFEDYAALILDRDVRDIANIDQLDRLPRLLTILAEHAGQLVNHSSFGAALALSSVTAQKYVAILERMFLVRTLPPWSTNRLSRLVKTPKLHFLDSGLLATLRETDADQVRADRTRFGPILESFVISEIVKLAGWSERSLTMSHFRTRAQDEVDLVIEDRRGRVVGIEVKASATVRPQDLKGLRRLKEATGERFVRGLVLHDHDRITPFDEDIHAIPISCLWSM</sequence>
<feature type="domain" description="AAA" evidence="1">
    <location>
        <begin position="27"/>
        <end position="143"/>
    </location>
</feature>
<dbReference type="EMBL" id="JAUSVX010000004">
    <property type="protein sequence ID" value="MDQ0469633.1"/>
    <property type="molecule type" value="Genomic_DNA"/>
</dbReference>
<organism evidence="3 4">
    <name type="scientific">Labrys wisconsinensis</name>
    <dbReference type="NCBI Taxonomy" id="425677"/>
    <lineage>
        <taxon>Bacteria</taxon>
        <taxon>Pseudomonadati</taxon>
        <taxon>Pseudomonadota</taxon>
        <taxon>Alphaproteobacteria</taxon>
        <taxon>Hyphomicrobiales</taxon>
        <taxon>Xanthobacteraceae</taxon>
        <taxon>Labrys</taxon>
    </lineage>
</organism>
<name>A0ABU0J879_9HYPH</name>
<dbReference type="Proteomes" id="UP001242480">
    <property type="component" value="Unassembled WGS sequence"/>
</dbReference>
<evidence type="ECO:0000259" key="1">
    <source>
        <dbReference type="Pfam" id="PF13173"/>
    </source>
</evidence>
<dbReference type="InterPro" id="IPR025420">
    <property type="entry name" value="DUF4143"/>
</dbReference>
<comment type="caution">
    <text evidence="3">The sequence shown here is derived from an EMBL/GenBank/DDBJ whole genome shotgun (WGS) entry which is preliminary data.</text>
</comment>
<dbReference type="PANTHER" id="PTHR43566">
    <property type="entry name" value="CONSERVED PROTEIN"/>
    <property type="match status" value="1"/>
</dbReference>
<dbReference type="InterPro" id="IPR027417">
    <property type="entry name" value="P-loop_NTPase"/>
</dbReference>
<dbReference type="Pfam" id="PF13635">
    <property type="entry name" value="DUF4143"/>
    <property type="match status" value="1"/>
</dbReference>
<gene>
    <name evidence="3" type="ORF">QO011_002649</name>
</gene>
<dbReference type="RefSeq" id="WP_307272499.1">
    <property type="nucleotide sequence ID" value="NZ_JAUSVX010000004.1"/>
</dbReference>
<keyword evidence="4" id="KW-1185">Reference proteome</keyword>
<evidence type="ECO:0000313" key="3">
    <source>
        <dbReference type="EMBL" id="MDQ0469633.1"/>
    </source>
</evidence>
<accession>A0ABU0J879</accession>
<reference evidence="3 4" key="1">
    <citation type="submission" date="2023-07" db="EMBL/GenBank/DDBJ databases">
        <title>Genomic Encyclopedia of Type Strains, Phase IV (KMG-IV): sequencing the most valuable type-strain genomes for metagenomic binning, comparative biology and taxonomic classification.</title>
        <authorList>
            <person name="Goeker M."/>
        </authorList>
    </citation>
    <scope>NUCLEOTIDE SEQUENCE [LARGE SCALE GENOMIC DNA]</scope>
    <source>
        <strain evidence="3 4">DSM 19619</strain>
    </source>
</reference>
<protein>
    <submittedName>
        <fullName evidence="3">AAA+ superfamily ATPase</fullName>
    </submittedName>
</protein>
<feature type="domain" description="DUF4143" evidence="2">
    <location>
        <begin position="205"/>
        <end position="365"/>
    </location>
</feature>
<evidence type="ECO:0000313" key="4">
    <source>
        <dbReference type="Proteomes" id="UP001242480"/>
    </source>
</evidence>
<dbReference type="Pfam" id="PF13173">
    <property type="entry name" value="AAA_14"/>
    <property type="match status" value="1"/>
</dbReference>
<dbReference type="SUPFAM" id="SSF52540">
    <property type="entry name" value="P-loop containing nucleoside triphosphate hydrolases"/>
    <property type="match status" value="1"/>
</dbReference>